<gene>
    <name evidence="1" type="ORF">M413DRAFT_447594</name>
</gene>
<evidence type="ECO:0008006" key="3">
    <source>
        <dbReference type="Google" id="ProtNLM"/>
    </source>
</evidence>
<dbReference type="PANTHER" id="PTHR37450">
    <property type="entry name" value="CIPC PROTEIN"/>
    <property type="match status" value="1"/>
</dbReference>
<dbReference type="PANTHER" id="PTHR37450:SF1">
    <property type="entry name" value="CIPC PROTEIN"/>
    <property type="match status" value="1"/>
</dbReference>
<sequence>MGWLDSISDKEAAWEQANSAGHKAELSHELIAAAASYEAVKQYEKHVAKNGAPDSHAKAKEFLAAAAGGFITHLAETKGLDYLDKKKAEKAAKGHFEEVVTEETYASN</sequence>
<keyword evidence="2" id="KW-1185">Reference proteome</keyword>
<reference evidence="1 2" key="1">
    <citation type="submission" date="2014-04" db="EMBL/GenBank/DDBJ databases">
        <authorList>
            <consortium name="DOE Joint Genome Institute"/>
            <person name="Kuo A."/>
            <person name="Gay G."/>
            <person name="Dore J."/>
            <person name="Kohler A."/>
            <person name="Nagy L.G."/>
            <person name="Floudas D."/>
            <person name="Copeland A."/>
            <person name="Barry K.W."/>
            <person name="Cichocki N."/>
            <person name="Veneault-Fourrey C."/>
            <person name="LaButti K."/>
            <person name="Lindquist E.A."/>
            <person name="Lipzen A."/>
            <person name="Lundell T."/>
            <person name="Morin E."/>
            <person name="Murat C."/>
            <person name="Sun H."/>
            <person name="Tunlid A."/>
            <person name="Henrissat B."/>
            <person name="Grigoriev I.V."/>
            <person name="Hibbett D.S."/>
            <person name="Martin F."/>
            <person name="Nordberg H.P."/>
            <person name="Cantor M.N."/>
            <person name="Hua S.X."/>
        </authorList>
    </citation>
    <scope>NUCLEOTIDE SEQUENCE [LARGE SCALE GENOMIC DNA]</scope>
    <source>
        <strain evidence="2">h7</strain>
    </source>
</reference>
<proteinExistence type="predicted"/>
<evidence type="ECO:0000313" key="1">
    <source>
        <dbReference type="EMBL" id="KIM38950.1"/>
    </source>
</evidence>
<dbReference type="AlphaFoldDB" id="A0A0C3BQL8"/>
<accession>A0A0C3BQL8</accession>
<reference evidence="2" key="2">
    <citation type="submission" date="2015-01" db="EMBL/GenBank/DDBJ databases">
        <title>Evolutionary Origins and Diversification of the Mycorrhizal Mutualists.</title>
        <authorList>
            <consortium name="DOE Joint Genome Institute"/>
            <consortium name="Mycorrhizal Genomics Consortium"/>
            <person name="Kohler A."/>
            <person name="Kuo A."/>
            <person name="Nagy L.G."/>
            <person name="Floudas D."/>
            <person name="Copeland A."/>
            <person name="Barry K.W."/>
            <person name="Cichocki N."/>
            <person name="Veneault-Fourrey C."/>
            <person name="LaButti K."/>
            <person name="Lindquist E.A."/>
            <person name="Lipzen A."/>
            <person name="Lundell T."/>
            <person name="Morin E."/>
            <person name="Murat C."/>
            <person name="Riley R."/>
            <person name="Ohm R."/>
            <person name="Sun H."/>
            <person name="Tunlid A."/>
            <person name="Henrissat B."/>
            <person name="Grigoriev I.V."/>
            <person name="Hibbett D.S."/>
            <person name="Martin F."/>
        </authorList>
    </citation>
    <scope>NUCLEOTIDE SEQUENCE [LARGE SCALE GENOMIC DNA]</scope>
    <source>
        <strain evidence="2">h7</strain>
    </source>
</reference>
<evidence type="ECO:0000313" key="2">
    <source>
        <dbReference type="Proteomes" id="UP000053424"/>
    </source>
</evidence>
<dbReference type="InterPro" id="IPR022234">
    <property type="entry name" value="DUF3759"/>
</dbReference>
<organism evidence="1 2">
    <name type="scientific">Hebeloma cylindrosporum</name>
    <dbReference type="NCBI Taxonomy" id="76867"/>
    <lineage>
        <taxon>Eukaryota</taxon>
        <taxon>Fungi</taxon>
        <taxon>Dikarya</taxon>
        <taxon>Basidiomycota</taxon>
        <taxon>Agaricomycotina</taxon>
        <taxon>Agaricomycetes</taxon>
        <taxon>Agaricomycetidae</taxon>
        <taxon>Agaricales</taxon>
        <taxon>Agaricineae</taxon>
        <taxon>Hymenogastraceae</taxon>
        <taxon>Hebeloma</taxon>
    </lineage>
</organism>
<dbReference type="Pfam" id="PF12585">
    <property type="entry name" value="DUF3759"/>
    <property type="match status" value="1"/>
</dbReference>
<dbReference type="Proteomes" id="UP000053424">
    <property type="component" value="Unassembled WGS sequence"/>
</dbReference>
<dbReference type="STRING" id="686832.A0A0C3BQL8"/>
<protein>
    <recommendedName>
        <fullName evidence="3">CipC-like antibiotic response protein</fullName>
    </recommendedName>
</protein>
<dbReference type="EMBL" id="KN831788">
    <property type="protein sequence ID" value="KIM38950.1"/>
    <property type="molecule type" value="Genomic_DNA"/>
</dbReference>
<dbReference type="HOGENOM" id="CLU_143683_2_0_1"/>
<dbReference type="OrthoDB" id="9895617at2759"/>
<name>A0A0C3BQL8_HEBCY</name>